<dbReference type="PROSITE" id="PS51197">
    <property type="entry name" value="HTH_RRF2_2"/>
    <property type="match status" value="1"/>
</dbReference>
<dbReference type="PANTHER" id="PTHR33221">
    <property type="entry name" value="WINGED HELIX-TURN-HELIX TRANSCRIPTIONAL REGULATOR, RRF2 FAMILY"/>
    <property type="match status" value="1"/>
</dbReference>
<dbReference type="InterPro" id="IPR000944">
    <property type="entry name" value="Tscrpt_reg_Rrf2"/>
</dbReference>
<sequence>MDTKFSVALHILVYIAETDKVASSEALAKSVNTNASHIRKITRLLKQAELLTSQQGKSGFSLAKEASEIDLAKVYRAVYPEKSLLNIHEDPNPACPVGQHIGQVLEPTFRRIEEDLMTDLAKESLADLIQKLYQKASN</sequence>
<dbReference type="Pfam" id="PF02082">
    <property type="entry name" value="Rrf2"/>
    <property type="match status" value="1"/>
</dbReference>
<organism evidence="1 2">
    <name type="scientific">Streptococcus loxodontisalivarius</name>
    <dbReference type="NCBI Taxonomy" id="1349415"/>
    <lineage>
        <taxon>Bacteria</taxon>
        <taxon>Bacillati</taxon>
        <taxon>Bacillota</taxon>
        <taxon>Bacilli</taxon>
        <taxon>Lactobacillales</taxon>
        <taxon>Streptococcaceae</taxon>
        <taxon>Streptococcus</taxon>
    </lineage>
</organism>
<comment type="caution">
    <text evidence="1">The sequence shown here is derived from an EMBL/GenBank/DDBJ whole genome shotgun (WGS) entry which is preliminary data.</text>
</comment>
<gene>
    <name evidence="1" type="ORF">JOC28_001283</name>
</gene>
<dbReference type="InterPro" id="IPR036388">
    <property type="entry name" value="WH-like_DNA-bd_sf"/>
</dbReference>
<dbReference type="PANTHER" id="PTHR33221:SF15">
    <property type="entry name" value="HTH-TYPE TRANSCRIPTIONAL REGULATOR YWGB-RELATED"/>
    <property type="match status" value="1"/>
</dbReference>
<keyword evidence="2" id="KW-1185">Reference proteome</keyword>
<accession>A0ABS2PSS7</accession>
<proteinExistence type="predicted"/>
<dbReference type="SUPFAM" id="SSF46785">
    <property type="entry name" value="Winged helix' DNA-binding domain"/>
    <property type="match status" value="1"/>
</dbReference>
<dbReference type="Proteomes" id="UP000697472">
    <property type="component" value="Unassembled WGS sequence"/>
</dbReference>
<protein>
    <submittedName>
        <fullName evidence="1">Rrf2 family protein</fullName>
    </submittedName>
</protein>
<dbReference type="InterPro" id="IPR036390">
    <property type="entry name" value="WH_DNA-bd_sf"/>
</dbReference>
<name>A0ABS2PSS7_9STRE</name>
<dbReference type="EMBL" id="JAFBEH010000024">
    <property type="protein sequence ID" value="MBM7642983.1"/>
    <property type="molecule type" value="Genomic_DNA"/>
</dbReference>
<evidence type="ECO:0000313" key="2">
    <source>
        <dbReference type="Proteomes" id="UP000697472"/>
    </source>
</evidence>
<evidence type="ECO:0000313" key="1">
    <source>
        <dbReference type="EMBL" id="MBM7642983.1"/>
    </source>
</evidence>
<dbReference type="Gene3D" id="1.10.10.10">
    <property type="entry name" value="Winged helix-like DNA-binding domain superfamily/Winged helix DNA-binding domain"/>
    <property type="match status" value="1"/>
</dbReference>
<reference evidence="1 2" key="1">
    <citation type="submission" date="2021-01" db="EMBL/GenBank/DDBJ databases">
        <title>Genomic Encyclopedia of Type Strains, Phase IV (KMG-IV): sequencing the most valuable type-strain genomes for metagenomic binning, comparative biology and taxonomic classification.</title>
        <authorList>
            <person name="Goeker M."/>
        </authorList>
    </citation>
    <scope>NUCLEOTIDE SEQUENCE [LARGE SCALE GENOMIC DNA]</scope>
    <source>
        <strain evidence="1 2">DSM 27382</strain>
    </source>
</reference>
<dbReference type="RefSeq" id="WP_205009845.1">
    <property type="nucleotide sequence ID" value="NZ_JAFBEH010000024.1"/>
</dbReference>